<dbReference type="Gene3D" id="1.20.58.1610">
    <property type="entry name" value="NADH:ubiquinone/plastoquinone oxidoreductase, chain 3"/>
    <property type="match status" value="1"/>
</dbReference>
<accession>A0A6J6YMI4</accession>
<keyword evidence="5 7" id="KW-1133">Transmembrane helix</keyword>
<keyword evidence="6 7" id="KW-0472">Membrane</keyword>
<evidence type="ECO:0000256" key="1">
    <source>
        <dbReference type="ARBA" id="ARBA00004370"/>
    </source>
</evidence>
<comment type="similarity">
    <text evidence="2">Belongs to the complex I subunit 3 family.</text>
</comment>
<comment type="subcellular location">
    <subcellularLocation>
        <location evidence="1">Membrane</location>
    </subcellularLocation>
</comment>
<proteinExistence type="inferred from homology"/>
<dbReference type="GO" id="GO:0030964">
    <property type="term" value="C:NADH dehydrogenase complex"/>
    <property type="evidence" value="ECO:0007669"/>
    <property type="project" value="TreeGrafter"/>
</dbReference>
<dbReference type="Pfam" id="PF00507">
    <property type="entry name" value="Oxidored_q4"/>
    <property type="match status" value="1"/>
</dbReference>
<dbReference type="AlphaFoldDB" id="A0A6J6YMI4"/>
<dbReference type="PANTHER" id="PTHR11058">
    <property type="entry name" value="NADH-UBIQUINONE OXIDOREDUCTASE CHAIN 3"/>
    <property type="match status" value="1"/>
</dbReference>
<evidence type="ECO:0000256" key="4">
    <source>
        <dbReference type="ARBA" id="ARBA00022692"/>
    </source>
</evidence>
<keyword evidence="4 7" id="KW-0812">Transmembrane</keyword>
<organism evidence="8">
    <name type="scientific">freshwater metagenome</name>
    <dbReference type="NCBI Taxonomy" id="449393"/>
    <lineage>
        <taxon>unclassified sequences</taxon>
        <taxon>metagenomes</taxon>
        <taxon>ecological metagenomes</taxon>
    </lineage>
</organism>
<evidence type="ECO:0000256" key="2">
    <source>
        <dbReference type="ARBA" id="ARBA00008472"/>
    </source>
</evidence>
<evidence type="ECO:0000256" key="7">
    <source>
        <dbReference type="SAM" id="Phobius"/>
    </source>
</evidence>
<evidence type="ECO:0000313" key="8">
    <source>
        <dbReference type="EMBL" id="CAB4806507.1"/>
    </source>
</evidence>
<feature type="transmembrane region" description="Helical" evidence="7">
    <location>
        <begin position="57"/>
        <end position="79"/>
    </location>
</feature>
<gene>
    <name evidence="8" type="ORF">UFOPK3001_01281</name>
</gene>
<name>A0A6J6YMI4_9ZZZZ</name>
<dbReference type="InterPro" id="IPR000440">
    <property type="entry name" value="NADH_UbQ/plastoQ_OxRdtase_su3"/>
</dbReference>
<dbReference type="GO" id="GO:0008137">
    <property type="term" value="F:NADH dehydrogenase (ubiquinone) activity"/>
    <property type="evidence" value="ECO:0007669"/>
    <property type="project" value="InterPro"/>
</dbReference>
<dbReference type="PANTHER" id="PTHR11058:SF9">
    <property type="entry name" value="NADH-UBIQUINONE OXIDOREDUCTASE CHAIN 3"/>
    <property type="match status" value="1"/>
</dbReference>
<dbReference type="EMBL" id="CAFAAJ010000075">
    <property type="protein sequence ID" value="CAB4806507.1"/>
    <property type="molecule type" value="Genomic_DNA"/>
</dbReference>
<reference evidence="8" key="1">
    <citation type="submission" date="2020-05" db="EMBL/GenBank/DDBJ databases">
        <authorList>
            <person name="Chiriac C."/>
            <person name="Salcher M."/>
            <person name="Ghai R."/>
            <person name="Kavagutti S V."/>
        </authorList>
    </citation>
    <scope>NUCLEOTIDE SEQUENCE</scope>
</reference>
<evidence type="ECO:0000256" key="6">
    <source>
        <dbReference type="ARBA" id="ARBA00023136"/>
    </source>
</evidence>
<protein>
    <submittedName>
        <fullName evidence="8">Unannotated protein</fullName>
    </submittedName>
</protein>
<evidence type="ECO:0000256" key="5">
    <source>
        <dbReference type="ARBA" id="ARBA00022989"/>
    </source>
</evidence>
<sequence>MSQYLPVITLMVLAILFGSLSFAGSKLLAPRRPSAAKSAPYECGIVPSREPPERFPVGFYVVAMLFIMFDIEIIFLYPYAVDYRFLGVSAFWTMFSFSVVFFASFVYVVARGALDWGPLRRERPLSAVVSPDRTATSTIRRVGLEGRDRGAAA</sequence>
<evidence type="ECO:0000256" key="3">
    <source>
        <dbReference type="ARBA" id="ARBA00022448"/>
    </source>
</evidence>
<dbReference type="InterPro" id="IPR038430">
    <property type="entry name" value="NDAH_ubi_oxred_su3_sf"/>
</dbReference>
<feature type="transmembrane region" description="Helical" evidence="7">
    <location>
        <begin position="91"/>
        <end position="114"/>
    </location>
</feature>
<feature type="transmembrane region" description="Helical" evidence="7">
    <location>
        <begin position="6"/>
        <end position="29"/>
    </location>
</feature>
<keyword evidence="3" id="KW-0813">Transport</keyword>